<organism evidence="2 3">
    <name type="scientific">Drosophila navojoa</name>
    <name type="common">Fruit fly</name>
    <dbReference type="NCBI Taxonomy" id="7232"/>
    <lineage>
        <taxon>Eukaryota</taxon>
        <taxon>Metazoa</taxon>
        <taxon>Ecdysozoa</taxon>
        <taxon>Arthropoda</taxon>
        <taxon>Hexapoda</taxon>
        <taxon>Insecta</taxon>
        <taxon>Pterygota</taxon>
        <taxon>Neoptera</taxon>
        <taxon>Endopterygota</taxon>
        <taxon>Diptera</taxon>
        <taxon>Brachycera</taxon>
        <taxon>Muscomorpha</taxon>
        <taxon>Ephydroidea</taxon>
        <taxon>Drosophilidae</taxon>
        <taxon>Drosophila</taxon>
    </lineage>
</organism>
<dbReference type="EMBL" id="LSRL02000010">
    <property type="protein sequence ID" value="TDG51212.1"/>
    <property type="molecule type" value="Genomic_DNA"/>
</dbReference>
<reference evidence="2 3" key="1">
    <citation type="journal article" date="2019" name="J. Hered.">
        <title>An Improved Genome Assembly for Drosophila navojoa, the Basal Species in the mojavensis Cluster.</title>
        <authorList>
            <person name="Vanderlinde T."/>
            <person name="Dupim E.G."/>
            <person name="Nazario-Yepiz N.O."/>
            <person name="Carvalho A.B."/>
        </authorList>
    </citation>
    <scope>NUCLEOTIDE SEQUENCE [LARGE SCALE GENOMIC DNA]</scope>
    <source>
        <strain evidence="2">Navoj_Jal97</strain>
        <tissue evidence="2">Whole organism</tissue>
    </source>
</reference>
<dbReference type="InterPro" id="IPR032675">
    <property type="entry name" value="LRR_dom_sf"/>
</dbReference>
<evidence type="ECO:0000313" key="3">
    <source>
        <dbReference type="Proteomes" id="UP000295192"/>
    </source>
</evidence>
<gene>
    <name evidence="2" type="ORF">AWZ03_002299</name>
</gene>
<dbReference type="Proteomes" id="UP000295192">
    <property type="component" value="Unassembled WGS sequence"/>
</dbReference>
<dbReference type="OrthoDB" id="8022969at2759"/>
<proteinExistence type="predicted"/>
<name>A0A484BSL0_DRONA</name>
<dbReference type="KEGG" id="dnv:108651491"/>
<evidence type="ECO:0000313" key="2">
    <source>
        <dbReference type="EMBL" id="TDG51212.1"/>
    </source>
</evidence>
<sequence length="412" mass="48032">MFDKLNDDCWLTILKYLNLKDQVNLAQLSKSLRSVVRYQWEHLKVAYMDQALVKRFEQQSSEMEEFLQLASGSLQKLTIKQTDIALLQKWRAYEFPKLVTLDCDLGFESEEETDEKVLLLTQLFPNLRQLTLLGSTTGRHIWAWDQLQELHLMCCEDLDTSTFEQVFSAIPLRKLTLLYYGYNTNMGDDVLPISRCTTLEELVMDDHHLLGDFMPNLLQLPRLRRLAFYTRDYYEYLLDTVGKLRPLRVKALLFHDAFWNSSCVSQVMMSMTNLRRLVLHDDDIESKDLHKICTTLPQLEELHLTKMRALPTATQLWEMVGASPSLKILNLSGSGLNRQFLDLSSLCLNRVLDKRSLSSPLTLHLHNTLLKCDQTEILKKLKHPNLEISFEPIELNVWSSRFVEIEFDIPTE</sequence>
<dbReference type="InterPro" id="IPR036047">
    <property type="entry name" value="F-box-like_dom_sf"/>
</dbReference>
<evidence type="ECO:0000259" key="1">
    <source>
        <dbReference type="Pfam" id="PF00646"/>
    </source>
</evidence>
<dbReference type="AlphaFoldDB" id="A0A484BSL0"/>
<protein>
    <recommendedName>
        <fullName evidence="1">F-box domain-containing protein</fullName>
    </recommendedName>
</protein>
<accession>A0A484BSL0</accession>
<dbReference type="OMA" id="LHLHNTG"/>
<dbReference type="Gene3D" id="3.80.10.10">
    <property type="entry name" value="Ribonuclease Inhibitor"/>
    <property type="match status" value="1"/>
</dbReference>
<comment type="caution">
    <text evidence="2">The sequence shown here is derived from an EMBL/GenBank/DDBJ whole genome shotgun (WGS) entry which is preliminary data.</text>
</comment>
<keyword evidence="3" id="KW-1185">Reference proteome</keyword>
<dbReference type="SUPFAM" id="SSF81383">
    <property type="entry name" value="F-box domain"/>
    <property type="match status" value="1"/>
</dbReference>
<feature type="domain" description="F-box" evidence="1">
    <location>
        <begin position="3"/>
        <end position="40"/>
    </location>
</feature>
<dbReference type="InterPro" id="IPR001810">
    <property type="entry name" value="F-box_dom"/>
</dbReference>
<dbReference type="Pfam" id="PF00646">
    <property type="entry name" value="F-box"/>
    <property type="match status" value="1"/>
</dbReference>
<dbReference type="SUPFAM" id="SSF52047">
    <property type="entry name" value="RNI-like"/>
    <property type="match status" value="1"/>
</dbReference>